<evidence type="ECO:0000259" key="2">
    <source>
        <dbReference type="Pfam" id="PF05707"/>
    </source>
</evidence>
<dbReference type="InterPro" id="IPR027417">
    <property type="entry name" value="P-loop_NTPase"/>
</dbReference>
<dbReference type="Gene3D" id="3.40.50.300">
    <property type="entry name" value="P-loop containing nucleotide triphosphate hydrolases"/>
    <property type="match status" value="1"/>
</dbReference>
<dbReference type="Pfam" id="PF05707">
    <property type="entry name" value="Zot"/>
    <property type="match status" value="1"/>
</dbReference>
<dbReference type="AlphaFoldDB" id="A0A370S0I3"/>
<organism evidence="3 4">
    <name type="scientific">Pseudomonas jessenii</name>
    <dbReference type="NCBI Taxonomy" id="77298"/>
    <lineage>
        <taxon>Bacteria</taxon>
        <taxon>Pseudomonadati</taxon>
        <taxon>Pseudomonadota</taxon>
        <taxon>Gammaproteobacteria</taxon>
        <taxon>Pseudomonadales</taxon>
        <taxon>Pseudomonadaceae</taxon>
        <taxon>Pseudomonas</taxon>
    </lineage>
</organism>
<evidence type="ECO:0000313" key="3">
    <source>
        <dbReference type="EMBL" id="RDL12920.1"/>
    </source>
</evidence>
<keyword evidence="1" id="KW-1133">Transmembrane helix</keyword>
<sequence>MAIHAYVGKPGHGKSYGVVEHVVIPSLKQDRHVVTNIPLSIDDLLAAFGGEITQLPLDWYERPDLSELFPNGCVAIIDECWRRWPAGQNANHANPVDKALLAEHRHRVDEKNHSMRVVLVTQDLAQISSWVRLLVETTYRIRKFSKKVFKVDIYNGGVTGDSPSKSKLIRTTPGTFKKEIFSFYSSATQSASGGVGDETSADGRSSVMRSFGIWATFGTLIICVLSGIWGIKHFFFTTKAPATLNQHHVEITSKQAVTPLEPPISTTWRLVGFVHPSKPDPSSRVVSEALALIADNNGNTRYISFSHCRYFPDFTEAYCVVDGYKITNWSLKKPNPITGGLIGGGL</sequence>
<accession>A0A370S0I3</accession>
<keyword evidence="1" id="KW-0472">Membrane</keyword>
<evidence type="ECO:0000313" key="4">
    <source>
        <dbReference type="Proteomes" id="UP000255365"/>
    </source>
</evidence>
<evidence type="ECO:0000256" key="1">
    <source>
        <dbReference type="SAM" id="Phobius"/>
    </source>
</evidence>
<dbReference type="EMBL" id="QRAV01000030">
    <property type="protein sequence ID" value="RDL12920.1"/>
    <property type="molecule type" value="Genomic_DNA"/>
</dbReference>
<protein>
    <submittedName>
        <fullName evidence="3">Zona occludens toxin</fullName>
    </submittedName>
</protein>
<keyword evidence="1" id="KW-0812">Transmembrane</keyword>
<dbReference type="Proteomes" id="UP000255365">
    <property type="component" value="Unassembled WGS sequence"/>
</dbReference>
<feature type="transmembrane region" description="Helical" evidence="1">
    <location>
        <begin position="211"/>
        <end position="231"/>
    </location>
</feature>
<name>A0A370S0I3_PSEJE</name>
<gene>
    <name evidence="3" type="ORF">DEU51_1303</name>
</gene>
<proteinExistence type="predicted"/>
<reference evidence="3 4" key="1">
    <citation type="submission" date="2018-07" db="EMBL/GenBank/DDBJ databases">
        <title>Genome sequencing of rice bacterial endophytes.</title>
        <authorList>
            <person name="Venturi V."/>
        </authorList>
    </citation>
    <scope>NUCLEOTIDE SEQUENCE [LARGE SCALE GENOMIC DNA]</scope>
    <source>
        <strain evidence="3 4">E2333</strain>
    </source>
</reference>
<dbReference type="RefSeq" id="WP_115148460.1">
    <property type="nucleotide sequence ID" value="NZ_QRAV01000030.1"/>
</dbReference>
<feature type="domain" description="Zona occludens toxin N-terminal" evidence="2">
    <location>
        <begin position="6"/>
        <end position="189"/>
    </location>
</feature>
<dbReference type="InterPro" id="IPR008900">
    <property type="entry name" value="Zot_N"/>
</dbReference>
<comment type="caution">
    <text evidence="3">The sequence shown here is derived from an EMBL/GenBank/DDBJ whole genome shotgun (WGS) entry which is preliminary data.</text>
</comment>